<dbReference type="PANTHER" id="PTHR33995:SF12">
    <property type="entry name" value="CPW-WPC DOMAIN-CONTAINING PROTEIN"/>
    <property type="match status" value="1"/>
</dbReference>
<evidence type="ECO:0008006" key="5">
    <source>
        <dbReference type="Google" id="ProtNLM"/>
    </source>
</evidence>
<proteinExistence type="predicted"/>
<feature type="region of interest" description="Disordered" evidence="1">
    <location>
        <begin position="589"/>
        <end position="620"/>
    </location>
</feature>
<evidence type="ECO:0000313" key="4">
    <source>
        <dbReference type="WBParaSite" id="MBELARI_LOCUS7635"/>
    </source>
</evidence>
<dbReference type="AlphaFoldDB" id="A0AAF3FKW8"/>
<feature type="region of interest" description="Disordered" evidence="1">
    <location>
        <begin position="446"/>
        <end position="470"/>
    </location>
</feature>
<dbReference type="WBParaSite" id="MBELARI_LOCUS7635">
    <property type="protein sequence ID" value="MBELARI_LOCUS7635"/>
    <property type="gene ID" value="MBELARI_LOCUS7635"/>
</dbReference>
<dbReference type="Proteomes" id="UP000887575">
    <property type="component" value="Unassembled WGS sequence"/>
</dbReference>
<dbReference type="SUPFAM" id="SSF57501">
    <property type="entry name" value="Cystine-knot cytokines"/>
    <property type="match status" value="1"/>
</dbReference>
<feature type="compositionally biased region" description="Low complexity" evidence="1">
    <location>
        <begin position="49"/>
        <end position="62"/>
    </location>
</feature>
<feature type="region of interest" description="Disordered" evidence="1">
    <location>
        <begin position="296"/>
        <end position="328"/>
    </location>
</feature>
<name>A0AAF3FKW8_9BILA</name>
<organism evidence="3 4">
    <name type="scientific">Mesorhabditis belari</name>
    <dbReference type="NCBI Taxonomy" id="2138241"/>
    <lineage>
        <taxon>Eukaryota</taxon>
        <taxon>Metazoa</taxon>
        <taxon>Ecdysozoa</taxon>
        <taxon>Nematoda</taxon>
        <taxon>Chromadorea</taxon>
        <taxon>Rhabditida</taxon>
        <taxon>Rhabditina</taxon>
        <taxon>Rhabditomorpha</taxon>
        <taxon>Rhabditoidea</taxon>
        <taxon>Rhabditidae</taxon>
        <taxon>Mesorhabditinae</taxon>
        <taxon>Mesorhabditis</taxon>
    </lineage>
</organism>
<sequence length="620" mass="68186">MIAYFLLFLLIRNCEGQRGGPGGGGGGPQNAGQQQRGGGMPSPQPNPASQPASANPTASNNADTCPNTRNVMSYDSSKLAVTLNDAMKDFPNLLQGNGPTLTEMLNEAGTISQSLNESQTDDSNPMNCNSADCSGCWLNLVRQFAQQGDSWWQNVYKEHGPQTFGCPLVQSVPQTPPNQAMISQVTRTFPTSNRGKRQATTTMNSTVIGTTANVQCYQRGDVLPSGGNWCGLCSMCWRFRQLPSNYFPRFINEIGCVDTDNLCLSSFGTCRPVTQPVEVMMQTSSGWQQLSVQTLAKMPPKSQQSQKVNNKSTNDTTQQDPTPKEKLSTAIDELKNYLKELKKSMEEEGVQIPEYFTDHRLNAELDVLFLIETRIVSDASYAALRDAEENDLRSVARQIHSSYQEFIYPARSNKSGGLMQFFFNKPQKDLCARVLDVLDVLDAESESDTEAKDEEVQQTPGNSKPKGKEKLPAHYHEACSIELFGTTYILGYRNNVSGRVEGLIDDITNLRPEKGPFVILGDFNTTNVKWNDGDFEFDSKGKPSRTFLEEIGPKGKIGCNKQYIKVATSEQNNSSSVLPELSALNVKDKEISSEGKINPGDAKKKSAAAPPKKQVNKGKK</sequence>
<feature type="region of interest" description="Disordered" evidence="1">
    <location>
        <begin position="19"/>
        <end position="69"/>
    </location>
</feature>
<feature type="compositionally biased region" description="Polar residues" evidence="1">
    <location>
        <begin position="301"/>
        <end position="321"/>
    </location>
</feature>
<reference evidence="4" key="1">
    <citation type="submission" date="2024-02" db="UniProtKB">
        <authorList>
            <consortium name="WormBaseParasite"/>
        </authorList>
    </citation>
    <scope>IDENTIFICATION</scope>
</reference>
<evidence type="ECO:0000256" key="1">
    <source>
        <dbReference type="SAM" id="MobiDB-lite"/>
    </source>
</evidence>
<dbReference type="PANTHER" id="PTHR33995">
    <property type="entry name" value="PROTEIN CBG18546"/>
    <property type="match status" value="1"/>
</dbReference>
<feature type="compositionally biased region" description="Gly residues" evidence="1">
    <location>
        <begin position="19"/>
        <end position="40"/>
    </location>
</feature>
<evidence type="ECO:0000256" key="2">
    <source>
        <dbReference type="SAM" id="SignalP"/>
    </source>
</evidence>
<feature type="chain" id="PRO_5041988869" description="Endonuclease/exonuclease/phosphatase domain-containing protein" evidence="2">
    <location>
        <begin position="17"/>
        <end position="620"/>
    </location>
</feature>
<evidence type="ECO:0000313" key="3">
    <source>
        <dbReference type="Proteomes" id="UP000887575"/>
    </source>
</evidence>
<keyword evidence="2" id="KW-0732">Signal</keyword>
<feature type="signal peptide" evidence="2">
    <location>
        <begin position="1"/>
        <end position="16"/>
    </location>
</feature>
<dbReference type="InterPro" id="IPR029034">
    <property type="entry name" value="Cystine-knot_cytokine"/>
</dbReference>
<accession>A0AAF3FKW8</accession>
<keyword evidence="3" id="KW-1185">Reference proteome</keyword>
<protein>
    <recommendedName>
        <fullName evidence="5">Endonuclease/exonuclease/phosphatase domain-containing protein</fullName>
    </recommendedName>
</protein>